<dbReference type="OrthoDB" id="248923at2759"/>
<sequence length="705" mass="79117">MDKIFEFGSSVIGAASEKINNINIGDTKRYISERAGNVLGMSGAVGGAVYEINGRRFTERLKIAEGGFGIVYLVRDDYGQDYALKRMFVQDREKILAVKNEIDVMKKLGNQKNIVRLETFKINETRNETEFLMVLEYCSGGSILDIMNQREQSRLSEREILAIFSDTCHAVMSMHNLSITHRDLKIENILYCEQSRCYKLCDFGSSTTRVYDTNKDGERSKAEDDINTFTTLVYRAPEMVDLYQRHVINEKVDIWALGCVLFKMAYYNDPFDGTLGILNNRLPIPENSKFSPSFNQMIQFLLVSDPTQRPTIFDVLNRLETFKNPTRRSGLQTFSPQKPLSNSSGNLNGSNNSTPSYSPSQPSTPTNQRKQNVFDMLDWQDGNNNNINNSNNNNGQQQQKSKSNNNNNNNDDGFGDWEFDSSAHSAKSQQPPKNLQSSVSSMSSFDPFDDFVSSPSSSSSSIKPIQNKPTPPPQQQKEEITFDKVDLFSNNFQNNLNLNNNNNNANNNNRYNNNNTIQQPVPLNNNFNTTTYNNNNTNKINNNYTSPSTPNKTNNINNNNNNNGMNGSFDDFGGWNTSPVSSTNSFKPAAVASNNNNTASSAFSDVLKPISSSTSSLGSSSSSSVKSNSNSTNNSNNNSRTNSPMPTQQNIKPNYNIDFNSINNGMYNNNVNVNGHQQQQQPQPKQQNQFNFDSFEMYGKVNHSR</sequence>
<dbReference type="GO" id="GO:0005524">
    <property type="term" value="F:ATP binding"/>
    <property type="evidence" value="ECO:0007669"/>
    <property type="project" value="UniProtKB-KW"/>
</dbReference>
<dbReference type="PROSITE" id="PS00108">
    <property type="entry name" value="PROTEIN_KINASE_ST"/>
    <property type="match status" value="1"/>
</dbReference>
<keyword evidence="6" id="KW-0067">ATP-binding</keyword>
<dbReference type="GeneID" id="14868465"/>
<dbReference type="OMA" id="LFKMAFY"/>
<dbReference type="Proteomes" id="UP000007797">
    <property type="component" value="Unassembled WGS sequence"/>
</dbReference>
<comment type="catalytic activity">
    <reaction evidence="7">
        <text>L-threonyl-[protein] + ATP = O-phospho-L-threonyl-[protein] + ADP + H(+)</text>
        <dbReference type="Rhea" id="RHEA:46608"/>
        <dbReference type="Rhea" id="RHEA-COMP:11060"/>
        <dbReference type="Rhea" id="RHEA-COMP:11605"/>
        <dbReference type="ChEBI" id="CHEBI:15378"/>
        <dbReference type="ChEBI" id="CHEBI:30013"/>
        <dbReference type="ChEBI" id="CHEBI:30616"/>
        <dbReference type="ChEBI" id="CHEBI:61977"/>
        <dbReference type="ChEBI" id="CHEBI:456216"/>
        <dbReference type="EC" id="2.7.11.1"/>
    </reaction>
</comment>
<evidence type="ECO:0000256" key="4">
    <source>
        <dbReference type="ARBA" id="ARBA00022741"/>
    </source>
</evidence>
<gene>
    <name evidence="11" type="ORF">DFA_08965</name>
</gene>
<evidence type="ECO:0000256" key="5">
    <source>
        <dbReference type="ARBA" id="ARBA00022777"/>
    </source>
</evidence>
<dbReference type="EC" id="2.7.11.1" evidence="1"/>
<evidence type="ECO:0000256" key="9">
    <source>
        <dbReference type="SAM" id="MobiDB-lite"/>
    </source>
</evidence>
<feature type="region of interest" description="Disordered" evidence="9">
    <location>
        <begin position="327"/>
        <end position="477"/>
    </location>
</feature>
<dbReference type="KEGG" id="dfa:DFA_08965"/>
<keyword evidence="3" id="KW-0808">Transferase</keyword>
<keyword evidence="2" id="KW-0723">Serine/threonine-protein kinase</keyword>
<evidence type="ECO:0000256" key="7">
    <source>
        <dbReference type="ARBA" id="ARBA00047899"/>
    </source>
</evidence>
<evidence type="ECO:0000256" key="1">
    <source>
        <dbReference type="ARBA" id="ARBA00012513"/>
    </source>
</evidence>
<evidence type="ECO:0000256" key="6">
    <source>
        <dbReference type="ARBA" id="ARBA00022840"/>
    </source>
</evidence>
<feature type="region of interest" description="Disordered" evidence="9">
    <location>
        <begin position="538"/>
        <end position="572"/>
    </location>
</feature>
<feature type="domain" description="Protein kinase" evidence="10">
    <location>
        <begin position="57"/>
        <end position="322"/>
    </location>
</feature>
<dbReference type="PANTHER" id="PTHR22967:SF57">
    <property type="entry name" value="AUXILIN, ISOFORM A-RELATED"/>
    <property type="match status" value="1"/>
</dbReference>
<keyword evidence="12" id="KW-1185">Reference proteome</keyword>
<dbReference type="EMBL" id="GL883023">
    <property type="protein sequence ID" value="EGG16427.1"/>
    <property type="molecule type" value="Genomic_DNA"/>
</dbReference>
<dbReference type="RefSeq" id="XP_004354827.1">
    <property type="nucleotide sequence ID" value="XM_004354775.1"/>
</dbReference>
<dbReference type="InterPro" id="IPR008271">
    <property type="entry name" value="Ser/Thr_kinase_AS"/>
</dbReference>
<feature type="compositionally biased region" description="Polar residues" evidence="9">
    <location>
        <begin position="327"/>
        <end position="339"/>
    </location>
</feature>
<dbReference type="AlphaFoldDB" id="F4Q6B7"/>
<dbReference type="GO" id="GO:0005737">
    <property type="term" value="C:cytoplasm"/>
    <property type="evidence" value="ECO:0007669"/>
    <property type="project" value="TreeGrafter"/>
</dbReference>
<dbReference type="InterPro" id="IPR011009">
    <property type="entry name" value="Kinase-like_dom_sf"/>
</dbReference>
<feature type="compositionally biased region" description="Low complexity" evidence="9">
    <location>
        <begin position="437"/>
        <end position="468"/>
    </location>
</feature>
<keyword evidence="5" id="KW-0418">Kinase</keyword>
<feature type="compositionally biased region" description="Low complexity" evidence="9">
    <location>
        <begin position="538"/>
        <end position="563"/>
    </location>
</feature>
<dbReference type="PANTHER" id="PTHR22967">
    <property type="entry name" value="SERINE/THREONINE PROTEIN KINASE"/>
    <property type="match status" value="1"/>
</dbReference>
<dbReference type="PROSITE" id="PS50011">
    <property type="entry name" value="PROTEIN_KINASE_DOM"/>
    <property type="match status" value="1"/>
</dbReference>
<reference evidence="12" key="1">
    <citation type="journal article" date="2011" name="Genome Res.">
        <title>Phylogeny-wide analysis of social amoeba genomes highlights ancient origins for complex intercellular communication.</title>
        <authorList>
            <person name="Heidel A.J."/>
            <person name="Lawal H.M."/>
            <person name="Felder M."/>
            <person name="Schilde C."/>
            <person name="Helps N.R."/>
            <person name="Tunggal B."/>
            <person name="Rivero F."/>
            <person name="John U."/>
            <person name="Schleicher M."/>
            <person name="Eichinger L."/>
            <person name="Platzer M."/>
            <person name="Noegel A.A."/>
            <person name="Schaap P."/>
            <person name="Gloeckner G."/>
        </authorList>
    </citation>
    <scope>NUCLEOTIDE SEQUENCE [LARGE SCALE GENOMIC DNA]</scope>
    <source>
        <strain evidence="12">SH3</strain>
    </source>
</reference>
<dbReference type="Pfam" id="PF00069">
    <property type="entry name" value="Pkinase"/>
    <property type="match status" value="1"/>
</dbReference>
<feature type="compositionally biased region" description="Low complexity" evidence="9">
    <location>
        <begin position="380"/>
        <end position="412"/>
    </location>
</feature>
<feature type="compositionally biased region" description="Low complexity" evidence="9">
    <location>
        <begin position="340"/>
        <end position="368"/>
    </location>
</feature>
<dbReference type="STRING" id="1054147.F4Q6B7"/>
<dbReference type="SMART" id="SM00220">
    <property type="entry name" value="S_TKc"/>
    <property type="match status" value="1"/>
</dbReference>
<comment type="catalytic activity">
    <reaction evidence="8">
        <text>L-seryl-[protein] + ATP = O-phospho-L-seryl-[protein] + ADP + H(+)</text>
        <dbReference type="Rhea" id="RHEA:17989"/>
        <dbReference type="Rhea" id="RHEA-COMP:9863"/>
        <dbReference type="Rhea" id="RHEA-COMP:11604"/>
        <dbReference type="ChEBI" id="CHEBI:15378"/>
        <dbReference type="ChEBI" id="CHEBI:29999"/>
        <dbReference type="ChEBI" id="CHEBI:30616"/>
        <dbReference type="ChEBI" id="CHEBI:83421"/>
        <dbReference type="ChEBI" id="CHEBI:456216"/>
        <dbReference type="EC" id="2.7.11.1"/>
    </reaction>
</comment>
<feature type="compositionally biased region" description="Polar residues" evidence="9">
    <location>
        <begin position="422"/>
        <end position="436"/>
    </location>
</feature>
<dbReference type="GO" id="GO:0004674">
    <property type="term" value="F:protein serine/threonine kinase activity"/>
    <property type="evidence" value="ECO:0007669"/>
    <property type="project" value="UniProtKB-KW"/>
</dbReference>
<feature type="region of interest" description="Disordered" evidence="9">
    <location>
        <begin position="610"/>
        <end position="668"/>
    </location>
</feature>
<evidence type="ECO:0000313" key="11">
    <source>
        <dbReference type="EMBL" id="EGG16427.1"/>
    </source>
</evidence>
<keyword evidence="4" id="KW-0547">Nucleotide-binding</keyword>
<evidence type="ECO:0000256" key="3">
    <source>
        <dbReference type="ARBA" id="ARBA00022679"/>
    </source>
</evidence>
<evidence type="ECO:0000313" key="12">
    <source>
        <dbReference type="Proteomes" id="UP000007797"/>
    </source>
</evidence>
<dbReference type="SUPFAM" id="SSF56112">
    <property type="entry name" value="Protein kinase-like (PK-like)"/>
    <property type="match status" value="1"/>
</dbReference>
<evidence type="ECO:0000259" key="10">
    <source>
        <dbReference type="PROSITE" id="PS50011"/>
    </source>
</evidence>
<evidence type="ECO:0000256" key="8">
    <source>
        <dbReference type="ARBA" id="ARBA00048679"/>
    </source>
</evidence>
<name>F4Q6B7_CACFS</name>
<feature type="compositionally biased region" description="Low complexity" evidence="9">
    <location>
        <begin position="611"/>
        <end position="643"/>
    </location>
</feature>
<organism evidence="11 12">
    <name type="scientific">Cavenderia fasciculata</name>
    <name type="common">Slime mold</name>
    <name type="synonym">Dictyostelium fasciculatum</name>
    <dbReference type="NCBI Taxonomy" id="261658"/>
    <lineage>
        <taxon>Eukaryota</taxon>
        <taxon>Amoebozoa</taxon>
        <taxon>Evosea</taxon>
        <taxon>Eumycetozoa</taxon>
        <taxon>Dictyostelia</taxon>
        <taxon>Acytosteliales</taxon>
        <taxon>Cavenderiaceae</taxon>
        <taxon>Cavenderia</taxon>
    </lineage>
</organism>
<accession>F4Q6B7</accession>
<proteinExistence type="predicted"/>
<dbReference type="InterPro" id="IPR000719">
    <property type="entry name" value="Prot_kinase_dom"/>
</dbReference>
<feature type="compositionally biased region" description="Polar residues" evidence="9">
    <location>
        <begin position="644"/>
        <end position="662"/>
    </location>
</feature>
<evidence type="ECO:0000256" key="2">
    <source>
        <dbReference type="ARBA" id="ARBA00022527"/>
    </source>
</evidence>
<dbReference type="Gene3D" id="1.10.510.10">
    <property type="entry name" value="Transferase(Phosphotransferase) domain 1"/>
    <property type="match status" value="1"/>
</dbReference>
<protein>
    <recommendedName>
        <fullName evidence="1">non-specific serine/threonine protein kinase</fullName>
        <ecNumber evidence="1">2.7.11.1</ecNumber>
    </recommendedName>
</protein>